<dbReference type="Gene3D" id="3.40.50.300">
    <property type="entry name" value="P-loop containing nucleotide triphosphate hydrolases"/>
    <property type="match status" value="2"/>
</dbReference>
<evidence type="ECO:0000256" key="8">
    <source>
        <dbReference type="ARBA" id="ARBA00034617"/>
    </source>
</evidence>
<comment type="catalytic activity">
    <reaction evidence="10">
        <text>ATP + H2O = ADP + phosphate + H(+)</text>
        <dbReference type="Rhea" id="RHEA:13065"/>
        <dbReference type="ChEBI" id="CHEBI:15377"/>
        <dbReference type="ChEBI" id="CHEBI:15378"/>
        <dbReference type="ChEBI" id="CHEBI:30616"/>
        <dbReference type="ChEBI" id="CHEBI:43474"/>
        <dbReference type="ChEBI" id="CHEBI:456216"/>
        <dbReference type="EC" id="5.6.2.4"/>
    </reaction>
</comment>
<accession>A0ABS6JWT2</accession>
<dbReference type="PANTHER" id="PTHR11070">
    <property type="entry name" value="UVRD / RECB / PCRA DNA HELICASE FAMILY MEMBER"/>
    <property type="match status" value="1"/>
</dbReference>
<comment type="catalytic activity">
    <reaction evidence="8">
        <text>Couples ATP hydrolysis with the unwinding of duplex DNA by translocating in the 3'-5' direction.</text>
        <dbReference type="EC" id="5.6.2.4"/>
    </reaction>
</comment>
<evidence type="ECO:0000256" key="6">
    <source>
        <dbReference type="ARBA" id="ARBA00023125"/>
    </source>
</evidence>
<dbReference type="InterPro" id="IPR014017">
    <property type="entry name" value="DNA_helicase_UvrD-like_C"/>
</dbReference>
<keyword evidence="7" id="KW-0413">Isomerase</keyword>
<name>A0ABS6JWT2_9BACI</name>
<dbReference type="InterPro" id="IPR025916">
    <property type="entry name" value="YdjO"/>
</dbReference>
<keyword evidence="5 11" id="KW-0067">ATP-binding</keyword>
<feature type="domain" description="UvrD-like helicase C-terminal" evidence="13">
    <location>
        <begin position="328"/>
        <end position="601"/>
    </location>
</feature>
<keyword evidence="2 11" id="KW-0547">Nucleotide-binding</keyword>
<gene>
    <name evidence="14" type="ORF">KS407_16660</name>
</gene>
<dbReference type="Pfam" id="PF14169">
    <property type="entry name" value="YdjO"/>
    <property type="match status" value="1"/>
</dbReference>
<protein>
    <recommendedName>
        <fullName evidence="9">DNA 3'-5' helicase</fullName>
        <ecNumber evidence="9">5.6.2.4</ecNumber>
    </recommendedName>
</protein>
<feature type="binding site" evidence="11">
    <location>
        <begin position="74"/>
        <end position="81"/>
    </location>
    <ligand>
        <name>ATP</name>
        <dbReference type="ChEBI" id="CHEBI:30616"/>
    </ligand>
</feature>
<dbReference type="Pfam" id="PF13361">
    <property type="entry name" value="UvrD_C"/>
    <property type="match status" value="1"/>
</dbReference>
<evidence type="ECO:0000259" key="12">
    <source>
        <dbReference type="PROSITE" id="PS51198"/>
    </source>
</evidence>
<evidence type="ECO:0000256" key="5">
    <source>
        <dbReference type="ARBA" id="ARBA00022840"/>
    </source>
</evidence>
<evidence type="ECO:0000256" key="11">
    <source>
        <dbReference type="PROSITE-ProRule" id="PRU00560"/>
    </source>
</evidence>
<dbReference type="PROSITE" id="PS51217">
    <property type="entry name" value="UVRD_HELICASE_CTER"/>
    <property type="match status" value="1"/>
</dbReference>
<evidence type="ECO:0000256" key="1">
    <source>
        <dbReference type="ARBA" id="ARBA00009922"/>
    </source>
</evidence>
<evidence type="ECO:0000256" key="9">
    <source>
        <dbReference type="ARBA" id="ARBA00034808"/>
    </source>
</evidence>
<dbReference type="EC" id="5.6.2.4" evidence="9"/>
<dbReference type="Pfam" id="PF00580">
    <property type="entry name" value="UvrD-helicase"/>
    <property type="match status" value="1"/>
</dbReference>
<comment type="caution">
    <text evidence="14">The sequence shown here is derived from an EMBL/GenBank/DDBJ whole genome shotgun (WGS) entry which is preliminary data.</text>
</comment>
<dbReference type="RefSeq" id="WP_088074212.1">
    <property type="nucleotide sequence ID" value="NZ_JAHQCR010000069.1"/>
</dbReference>
<feature type="domain" description="UvrD-like helicase ATP-binding" evidence="12">
    <location>
        <begin position="53"/>
        <end position="327"/>
    </location>
</feature>
<dbReference type="EMBL" id="JAHQCR010000069">
    <property type="protein sequence ID" value="MBU9723053.1"/>
    <property type="molecule type" value="Genomic_DNA"/>
</dbReference>
<dbReference type="PROSITE" id="PS51198">
    <property type="entry name" value="UVRD_HELICASE_ATP_BIND"/>
    <property type="match status" value="1"/>
</dbReference>
<sequence length="769" mass="88288">MGETETQFKDLPQGAELNKELKAKMAPADTSDSLVKNHEFDAPYFRELEKKGIHLNKPQIEAVRHFEGPLLTLAGAGSGKTSVLVCRTGYLISVQKVKPTNILLVTFTRKAADEMKERISKLPGLTRQHANQVQANTFHAFFLRLLKSRGYDQEILSSERQKQITIKIILRELGLEDTYQPETLIALLSSYKMNMISMDKIPEKTKVDQEAKEVFKRYESWKKTNHKIDFDDILVEAYQLLQRDPQLLQALQKRFTQVMVDEFQDTNLLQYELIKMIAKAHLNLFVVGDDDQTIYSFNGARNEFILEFTNEFKSAKTVTLDINYRSPDTIVGLGNAVIEKNTMRKKKTLQVTRESSSPPQFGQPPTTDEEAVLVVEDIQQKVEAGTHQYGDFAILHRAASNSRAIFEQLTMEEIPFLQFSMNDQLFYDHWTVKPIVDHLRLSINPREFSAMESILPTLYINREKGMHVIHGQELGNKKKYPLIHLMKLASLKDYQRKKVEERIQLIKSLSGMEPQHAIKKLRQKFYESYVEADDRQTLTVHKETVKEMLDELEASSKRFGTISSFLSFIDDMNNMHKKMKELNKTPDANVVKLMTIHRSKGLEFPVVYLIGASEGILPHTSALEAGKMEDNVSFQKNNSVKHAIEEERRLAYVAITRAMNELIITSPEYNRGKSVRPSRFILEPFEKEKTSGAVKKKIKIHDGKKRKRDGATENGEQLLITVLAWICTKDGCRAWTRIRTEVDQKLSAKKCPLCQSEMEQGEKKLLEKA</sequence>
<evidence type="ECO:0000256" key="7">
    <source>
        <dbReference type="ARBA" id="ARBA00023235"/>
    </source>
</evidence>
<dbReference type="InterPro" id="IPR013986">
    <property type="entry name" value="DExx_box_DNA_helicase_dom_sf"/>
</dbReference>
<keyword evidence="15" id="KW-1185">Reference proteome</keyword>
<evidence type="ECO:0000256" key="4">
    <source>
        <dbReference type="ARBA" id="ARBA00022806"/>
    </source>
</evidence>
<evidence type="ECO:0000313" key="15">
    <source>
        <dbReference type="Proteomes" id="UP000790580"/>
    </source>
</evidence>
<evidence type="ECO:0000256" key="2">
    <source>
        <dbReference type="ARBA" id="ARBA00022741"/>
    </source>
</evidence>
<dbReference type="CDD" id="cd17932">
    <property type="entry name" value="DEXQc_UvrD"/>
    <property type="match status" value="1"/>
</dbReference>
<comment type="similarity">
    <text evidence="1">Belongs to the helicase family. UvrD subfamily.</text>
</comment>
<reference evidence="14 15" key="1">
    <citation type="submission" date="2021-06" db="EMBL/GenBank/DDBJ databases">
        <title>Bacillus sp. RD4P76, an endophyte from a halophyte.</title>
        <authorList>
            <person name="Sun J.-Q."/>
        </authorList>
    </citation>
    <scope>NUCLEOTIDE SEQUENCE [LARGE SCALE GENOMIC DNA]</scope>
    <source>
        <strain evidence="14 15">JCM 17098</strain>
    </source>
</reference>
<keyword evidence="4 11" id="KW-0347">Helicase</keyword>
<dbReference type="InterPro" id="IPR027417">
    <property type="entry name" value="P-loop_NTPase"/>
</dbReference>
<dbReference type="CDD" id="cd18807">
    <property type="entry name" value="SF1_C_UvrD"/>
    <property type="match status" value="1"/>
</dbReference>
<keyword evidence="3 11" id="KW-0378">Hydrolase</keyword>
<proteinExistence type="inferred from homology"/>
<dbReference type="PANTHER" id="PTHR11070:SF2">
    <property type="entry name" value="ATP-DEPENDENT DNA HELICASE SRS2"/>
    <property type="match status" value="1"/>
</dbReference>
<dbReference type="Proteomes" id="UP000790580">
    <property type="component" value="Unassembled WGS sequence"/>
</dbReference>
<dbReference type="InterPro" id="IPR000212">
    <property type="entry name" value="DNA_helicase_UvrD/REP"/>
</dbReference>
<evidence type="ECO:0000256" key="10">
    <source>
        <dbReference type="ARBA" id="ARBA00048988"/>
    </source>
</evidence>
<evidence type="ECO:0000313" key="14">
    <source>
        <dbReference type="EMBL" id="MBU9723053.1"/>
    </source>
</evidence>
<dbReference type="InterPro" id="IPR014016">
    <property type="entry name" value="UvrD-like_ATP-bd"/>
</dbReference>
<dbReference type="Gene3D" id="1.10.10.160">
    <property type="match status" value="1"/>
</dbReference>
<dbReference type="Gene3D" id="1.10.486.10">
    <property type="entry name" value="PCRA, domain 4"/>
    <property type="match status" value="1"/>
</dbReference>
<keyword evidence="6" id="KW-0238">DNA-binding</keyword>
<dbReference type="SUPFAM" id="SSF52540">
    <property type="entry name" value="P-loop containing nucleoside triphosphate hydrolases"/>
    <property type="match status" value="1"/>
</dbReference>
<evidence type="ECO:0000256" key="3">
    <source>
        <dbReference type="ARBA" id="ARBA00022801"/>
    </source>
</evidence>
<evidence type="ECO:0000259" key="13">
    <source>
        <dbReference type="PROSITE" id="PS51217"/>
    </source>
</evidence>
<organism evidence="14 15">
    <name type="scientific">Evansella alkalicola</name>
    <dbReference type="NCBI Taxonomy" id="745819"/>
    <lineage>
        <taxon>Bacteria</taxon>
        <taxon>Bacillati</taxon>
        <taxon>Bacillota</taxon>
        <taxon>Bacilli</taxon>
        <taxon>Bacillales</taxon>
        <taxon>Bacillaceae</taxon>
        <taxon>Evansella</taxon>
    </lineage>
</organism>